<dbReference type="RefSeq" id="XP_026683013.1">
    <property type="nucleotide sequence ID" value="XM_026827212.1"/>
</dbReference>
<protein>
    <submittedName>
        <fullName evidence="3">Uncharacterized protein LOC113469468</fullName>
    </submittedName>
</protein>
<feature type="region of interest" description="Disordered" evidence="1">
    <location>
        <begin position="59"/>
        <end position="109"/>
    </location>
</feature>
<dbReference type="KEGG" id="dci:113469468"/>
<keyword evidence="2" id="KW-1185">Reference proteome</keyword>
<accession>A0A3Q0J7S9</accession>
<dbReference type="GeneID" id="113469468"/>
<evidence type="ECO:0000313" key="3">
    <source>
        <dbReference type="RefSeq" id="XP_026683013.1"/>
    </source>
</evidence>
<proteinExistence type="predicted"/>
<evidence type="ECO:0000313" key="2">
    <source>
        <dbReference type="Proteomes" id="UP000079169"/>
    </source>
</evidence>
<reference evidence="3" key="1">
    <citation type="submission" date="2025-08" db="UniProtKB">
        <authorList>
            <consortium name="RefSeq"/>
        </authorList>
    </citation>
    <scope>IDENTIFICATION</scope>
</reference>
<name>A0A3Q0J7S9_DIACI</name>
<feature type="compositionally biased region" description="Basic residues" evidence="1">
    <location>
        <begin position="82"/>
        <end position="94"/>
    </location>
</feature>
<feature type="compositionally biased region" description="Low complexity" evidence="1">
    <location>
        <begin position="64"/>
        <end position="81"/>
    </location>
</feature>
<sequence>MVMPSIKFQTSFISSFQPPPEVTVSKIYLTDRSKTNSNNNYFHCHKEVPRRDNRNQLVKEESIESTQSSESASLLQSQRSQRYGKKKKNRKKKKISESTDNLLKESTGRTLGAQVQPLMSILMSPRKQYSAFNNNEDSSNLDDGTQNKYQNQIRIRLIELPASVEAYQTKAMSKTLNCAWLRSRPLKNRKNFNTQPFFIACSSVSLSPRLQTCDQF</sequence>
<evidence type="ECO:0000256" key="1">
    <source>
        <dbReference type="SAM" id="MobiDB-lite"/>
    </source>
</evidence>
<dbReference type="Proteomes" id="UP000079169">
    <property type="component" value="Unplaced"/>
</dbReference>
<organism evidence="2 3">
    <name type="scientific">Diaphorina citri</name>
    <name type="common">Asian citrus psyllid</name>
    <dbReference type="NCBI Taxonomy" id="121845"/>
    <lineage>
        <taxon>Eukaryota</taxon>
        <taxon>Metazoa</taxon>
        <taxon>Ecdysozoa</taxon>
        <taxon>Arthropoda</taxon>
        <taxon>Hexapoda</taxon>
        <taxon>Insecta</taxon>
        <taxon>Pterygota</taxon>
        <taxon>Neoptera</taxon>
        <taxon>Paraneoptera</taxon>
        <taxon>Hemiptera</taxon>
        <taxon>Sternorrhyncha</taxon>
        <taxon>Psylloidea</taxon>
        <taxon>Psyllidae</taxon>
        <taxon>Diaphorininae</taxon>
        <taxon>Diaphorina</taxon>
    </lineage>
</organism>
<gene>
    <name evidence="3" type="primary">LOC113469468</name>
</gene>
<dbReference type="AlphaFoldDB" id="A0A3Q0J7S9"/>
<dbReference type="PaxDb" id="121845-A0A3Q0J7S9"/>